<proteinExistence type="predicted"/>
<gene>
    <name evidence="3" type="ORF">NEMVEDRAFT_v1g45071</name>
    <name evidence="4" type="ORF">NEMVEDRAFT_v1g53909</name>
</gene>
<dbReference type="PANTHER" id="PTHR18945">
    <property type="entry name" value="NEUROTRANSMITTER GATED ION CHANNEL"/>
    <property type="match status" value="1"/>
</dbReference>
<keyword evidence="1" id="KW-0812">Transmembrane</keyword>
<keyword evidence="1" id="KW-0472">Membrane</keyword>
<dbReference type="EMBL" id="DS469551">
    <property type="protein sequence ID" value="EDO43674.1"/>
    <property type="molecule type" value="Genomic_DNA"/>
</dbReference>
<evidence type="ECO:0000256" key="1">
    <source>
        <dbReference type="SAM" id="Phobius"/>
    </source>
</evidence>
<evidence type="ECO:0000259" key="2">
    <source>
        <dbReference type="Pfam" id="PF02932"/>
    </source>
</evidence>
<feature type="transmembrane region" description="Helical" evidence="1">
    <location>
        <begin position="16"/>
        <end position="39"/>
    </location>
</feature>
<sequence>GSYSELILKFTFKRRLVYSLLQIYAPTILIVILSWFSFWISKNAIPARVALGATTVLTIVTLNGSLRSSVPKVSYVKALDWYLIVSFLFVFGAVLEYVAV</sequence>
<dbReference type="AlphaFoldDB" id="A7RXS6"/>
<dbReference type="eggNOG" id="KOG3644">
    <property type="taxonomic scope" value="Eukaryota"/>
</dbReference>
<dbReference type="OMA" id="NCIHRHV"/>
<feature type="transmembrane region" description="Helical" evidence="1">
    <location>
        <begin position="45"/>
        <end position="66"/>
    </location>
</feature>
<dbReference type="Gene3D" id="1.20.58.390">
    <property type="entry name" value="Neurotransmitter-gated ion-channel transmembrane domain"/>
    <property type="match status" value="1"/>
</dbReference>
<evidence type="ECO:0000313" key="3">
    <source>
        <dbReference type="EMBL" id="EDO27722.1"/>
    </source>
</evidence>
<dbReference type="InterPro" id="IPR036719">
    <property type="entry name" value="Neuro-gated_channel_TM_sf"/>
</dbReference>
<dbReference type="SUPFAM" id="SSF90112">
    <property type="entry name" value="Neurotransmitter-gated ion-channel transmembrane pore"/>
    <property type="match status" value="1"/>
</dbReference>
<reference evidence="4 5" key="1">
    <citation type="journal article" date="2007" name="Science">
        <title>Sea anemone genome reveals ancestral eumetazoan gene repertoire and genomic organization.</title>
        <authorList>
            <person name="Putnam N.H."/>
            <person name="Srivastava M."/>
            <person name="Hellsten U."/>
            <person name="Dirks B."/>
            <person name="Chapman J."/>
            <person name="Salamov A."/>
            <person name="Terry A."/>
            <person name="Shapiro H."/>
            <person name="Lindquist E."/>
            <person name="Kapitonov V.V."/>
            <person name="Jurka J."/>
            <person name="Genikhovich G."/>
            <person name="Grigoriev I.V."/>
            <person name="Lucas S.M."/>
            <person name="Steele R.E."/>
            <person name="Finnerty J.R."/>
            <person name="Technau U."/>
            <person name="Martindale M.Q."/>
            <person name="Rokhsar D.S."/>
        </authorList>
    </citation>
    <scope>NUCLEOTIDE SEQUENCE [LARGE SCALE GENOMIC DNA]</scope>
    <source>
        <strain evidence="4">CH2 x CH6</strain>
        <strain evidence="5">CH2 X CH6</strain>
    </source>
</reference>
<dbReference type="GO" id="GO:0005216">
    <property type="term" value="F:monoatomic ion channel activity"/>
    <property type="evidence" value="ECO:0007669"/>
    <property type="project" value="InterPro"/>
</dbReference>
<evidence type="ECO:0000313" key="5">
    <source>
        <dbReference type="Proteomes" id="UP000001593"/>
    </source>
</evidence>
<evidence type="ECO:0000313" key="4">
    <source>
        <dbReference type="EMBL" id="EDO43674.1"/>
    </source>
</evidence>
<dbReference type="KEGG" id="nve:5515615"/>
<protein>
    <recommendedName>
        <fullName evidence="2">Neurotransmitter-gated ion-channel transmembrane domain-containing protein</fullName>
    </recommendedName>
</protein>
<accession>A7RXS6</accession>
<dbReference type="FunFam" id="1.20.58.390:FF:000170">
    <property type="entry name" value="Predicted protein"/>
    <property type="match status" value="1"/>
</dbReference>
<feature type="domain" description="Neurotransmitter-gated ion-channel transmembrane" evidence="2">
    <location>
        <begin position="23"/>
        <end position="100"/>
    </location>
</feature>
<dbReference type="InParanoid" id="A7RXS6"/>
<dbReference type="CDD" id="cd19049">
    <property type="entry name" value="LGIC_TM_anion"/>
    <property type="match status" value="1"/>
</dbReference>
<dbReference type="InterPro" id="IPR006201">
    <property type="entry name" value="Neur_channel"/>
</dbReference>
<dbReference type="EMBL" id="DS472692">
    <property type="protein sequence ID" value="EDO27722.1"/>
    <property type="molecule type" value="Genomic_DNA"/>
</dbReference>
<dbReference type="InterPro" id="IPR006029">
    <property type="entry name" value="Neurotrans-gated_channel_TM"/>
</dbReference>
<dbReference type="GO" id="GO:0016020">
    <property type="term" value="C:membrane"/>
    <property type="evidence" value="ECO:0007669"/>
    <property type="project" value="InterPro"/>
</dbReference>
<organism evidence="4 5">
    <name type="scientific">Nematostella vectensis</name>
    <name type="common">Starlet sea anemone</name>
    <dbReference type="NCBI Taxonomy" id="45351"/>
    <lineage>
        <taxon>Eukaryota</taxon>
        <taxon>Metazoa</taxon>
        <taxon>Cnidaria</taxon>
        <taxon>Anthozoa</taxon>
        <taxon>Hexacorallia</taxon>
        <taxon>Actiniaria</taxon>
        <taxon>Edwardsiidae</taxon>
        <taxon>Nematostella</taxon>
    </lineage>
</organism>
<feature type="non-terminal residue" evidence="4">
    <location>
        <position position="1"/>
    </location>
</feature>
<dbReference type="InterPro" id="IPR006028">
    <property type="entry name" value="GABAA/Glycine_rcpt"/>
</dbReference>
<dbReference type="HOGENOM" id="CLU_010920_6_2_1"/>
<feature type="non-terminal residue" evidence="4">
    <location>
        <position position="100"/>
    </location>
</feature>
<dbReference type="Pfam" id="PF02932">
    <property type="entry name" value="Neur_chan_memb"/>
    <property type="match status" value="1"/>
</dbReference>
<dbReference type="STRING" id="45351.A7RXS6"/>
<dbReference type="PRINTS" id="PR00253">
    <property type="entry name" value="GABAARECEPTR"/>
</dbReference>
<dbReference type="InterPro" id="IPR038050">
    <property type="entry name" value="Neuro_actylchol_rec"/>
</dbReference>
<dbReference type="KEGG" id="nve:5498050"/>
<dbReference type="Proteomes" id="UP000001593">
    <property type="component" value="Unassembled WGS sequence"/>
</dbReference>
<keyword evidence="5" id="KW-1185">Reference proteome</keyword>
<feature type="transmembrane region" description="Helical" evidence="1">
    <location>
        <begin position="78"/>
        <end position="99"/>
    </location>
</feature>
<name>A7RXS6_NEMVE</name>
<keyword evidence="1" id="KW-1133">Transmembrane helix</keyword>
<dbReference type="GO" id="GO:0004888">
    <property type="term" value="F:transmembrane signaling receptor activity"/>
    <property type="evidence" value="ECO:0007669"/>
    <property type="project" value="InterPro"/>
</dbReference>